<dbReference type="InterPro" id="IPR017850">
    <property type="entry name" value="Alkaline_phosphatase_core_sf"/>
</dbReference>
<accession>A0A518K249</accession>
<dbReference type="InterPro" id="IPR006311">
    <property type="entry name" value="TAT_signal"/>
</dbReference>
<dbReference type="PANTHER" id="PTHR43737:SF1">
    <property type="entry name" value="DUF1501 DOMAIN-CONTAINING PROTEIN"/>
    <property type="match status" value="1"/>
</dbReference>
<dbReference type="SUPFAM" id="SSF53649">
    <property type="entry name" value="Alkaline phosphatase-like"/>
    <property type="match status" value="1"/>
</dbReference>
<dbReference type="InterPro" id="IPR010869">
    <property type="entry name" value="DUF1501"/>
</dbReference>
<gene>
    <name evidence="1" type="ORF">Spa11_00080</name>
</gene>
<protein>
    <recommendedName>
        <fullName evidence="3">DUF1501 domain-containing protein</fullName>
    </recommendedName>
</protein>
<dbReference type="PANTHER" id="PTHR43737">
    <property type="entry name" value="BLL7424 PROTEIN"/>
    <property type="match status" value="1"/>
</dbReference>
<dbReference type="Gene3D" id="3.40.720.10">
    <property type="entry name" value="Alkaline Phosphatase, subunit A"/>
    <property type="match status" value="1"/>
</dbReference>
<proteinExistence type="predicted"/>
<dbReference type="AlphaFoldDB" id="A0A518K249"/>
<dbReference type="Proteomes" id="UP000316426">
    <property type="component" value="Chromosome"/>
</dbReference>
<organism evidence="1 2">
    <name type="scientific">Botrimarina mediterranea</name>
    <dbReference type="NCBI Taxonomy" id="2528022"/>
    <lineage>
        <taxon>Bacteria</taxon>
        <taxon>Pseudomonadati</taxon>
        <taxon>Planctomycetota</taxon>
        <taxon>Planctomycetia</taxon>
        <taxon>Pirellulales</taxon>
        <taxon>Lacipirellulaceae</taxon>
        <taxon>Botrimarina</taxon>
    </lineage>
</organism>
<sequence length="472" mass="50924">MRTVDSMFRTLWQTIEQLQTFHHGPHSGPYTMTAYRRFTNIGLDRRGAIASRRDFLRSAGATAAAGLFTSWTDQVSCAAESLRKQGKRCVLLWMEGGPSQFETLDPKPGTSSAGDAGDIATVVPGVHLAENLPHLAKQMGDLAVIRSLTSKEGSHPRARYLMHHAALPMGGADLPTLGSSVAERRRAAGDYEVASNLPSYVRVGRVGNAGNAGMLGVEYDPLTVDGPTQPPRNARPASSVARFERRLGLLRRLESDFGTGFGAVEGADVVANHRQLVDAASQMILSPEMQAFDLERETTAMRASYGEGRFANGCLLARRLLESGVTFVEVTLGGWDTHDDNHARTQELCGQFDKPAARLIADLKERGMLDSTLVVWMGEFGRTPRINGRGGRDHYPKAFSAWLAGCGVQGGQVIGATDKSGAEVIDRPVSPQDLFQTIYHALDIDPSHENTTSTGRPVKLVDGGAVIDGLFA</sequence>
<evidence type="ECO:0000313" key="1">
    <source>
        <dbReference type="EMBL" id="QDV71840.1"/>
    </source>
</evidence>
<keyword evidence="2" id="KW-1185">Reference proteome</keyword>
<evidence type="ECO:0000313" key="2">
    <source>
        <dbReference type="Proteomes" id="UP000316426"/>
    </source>
</evidence>
<name>A0A518K249_9BACT</name>
<dbReference type="Pfam" id="PF07394">
    <property type="entry name" value="DUF1501"/>
    <property type="match status" value="1"/>
</dbReference>
<evidence type="ECO:0008006" key="3">
    <source>
        <dbReference type="Google" id="ProtNLM"/>
    </source>
</evidence>
<dbReference type="EMBL" id="CP036349">
    <property type="protein sequence ID" value="QDV71840.1"/>
    <property type="molecule type" value="Genomic_DNA"/>
</dbReference>
<dbReference type="InterPro" id="IPR019546">
    <property type="entry name" value="TAT_signal_bac_arc"/>
</dbReference>
<dbReference type="KEGG" id="bmei:Spa11_00080"/>
<reference evidence="1 2" key="1">
    <citation type="submission" date="2019-02" db="EMBL/GenBank/DDBJ databases">
        <title>Deep-cultivation of Planctomycetes and their phenomic and genomic characterization uncovers novel biology.</title>
        <authorList>
            <person name="Wiegand S."/>
            <person name="Jogler M."/>
            <person name="Boedeker C."/>
            <person name="Pinto D."/>
            <person name="Vollmers J."/>
            <person name="Rivas-Marin E."/>
            <person name="Kohn T."/>
            <person name="Peeters S.H."/>
            <person name="Heuer A."/>
            <person name="Rast P."/>
            <person name="Oberbeckmann S."/>
            <person name="Bunk B."/>
            <person name="Jeske O."/>
            <person name="Meyerdierks A."/>
            <person name="Storesund J.E."/>
            <person name="Kallscheuer N."/>
            <person name="Luecker S."/>
            <person name="Lage O.M."/>
            <person name="Pohl T."/>
            <person name="Merkel B.J."/>
            <person name="Hornburger P."/>
            <person name="Mueller R.-W."/>
            <person name="Bruemmer F."/>
            <person name="Labrenz M."/>
            <person name="Spormann A.M."/>
            <person name="Op den Camp H."/>
            <person name="Overmann J."/>
            <person name="Amann R."/>
            <person name="Jetten M.S.M."/>
            <person name="Mascher T."/>
            <person name="Medema M.H."/>
            <person name="Devos D.P."/>
            <person name="Kaster A.-K."/>
            <person name="Ovreas L."/>
            <person name="Rohde M."/>
            <person name="Galperin M.Y."/>
            <person name="Jogler C."/>
        </authorList>
    </citation>
    <scope>NUCLEOTIDE SEQUENCE [LARGE SCALE GENOMIC DNA]</scope>
    <source>
        <strain evidence="1 2">Spa11</strain>
    </source>
</reference>
<dbReference type="PROSITE" id="PS51318">
    <property type="entry name" value="TAT"/>
    <property type="match status" value="1"/>
</dbReference>
<dbReference type="NCBIfam" id="TIGR01409">
    <property type="entry name" value="TAT_signal_seq"/>
    <property type="match status" value="1"/>
</dbReference>